<dbReference type="SUPFAM" id="SSF103481">
    <property type="entry name" value="Multidrug resistance efflux transporter EmrE"/>
    <property type="match status" value="2"/>
</dbReference>
<dbReference type="Pfam" id="PF00892">
    <property type="entry name" value="EamA"/>
    <property type="match status" value="2"/>
</dbReference>
<keyword evidence="4 5" id="KW-0472">Membrane</keyword>
<feature type="transmembrane region" description="Helical" evidence="5">
    <location>
        <begin position="219"/>
        <end position="238"/>
    </location>
</feature>
<dbReference type="PANTHER" id="PTHR22911">
    <property type="entry name" value="ACYL-MALONYL CONDENSING ENZYME-RELATED"/>
    <property type="match status" value="1"/>
</dbReference>
<feature type="transmembrane region" description="Helical" evidence="5">
    <location>
        <begin position="126"/>
        <end position="145"/>
    </location>
</feature>
<feature type="transmembrane region" description="Helical" evidence="5">
    <location>
        <begin position="245"/>
        <end position="265"/>
    </location>
</feature>
<dbReference type="GO" id="GO:0016020">
    <property type="term" value="C:membrane"/>
    <property type="evidence" value="ECO:0007669"/>
    <property type="project" value="UniProtKB-SubCell"/>
</dbReference>
<dbReference type="PANTHER" id="PTHR22911:SF6">
    <property type="entry name" value="SOLUTE CARRIER FAMILY 35 MEMBER G1"/>
    <property type="match status" value="1"/>
</dbReference>
<comment type="subcellular location">
    <subcellularLocation>
        <location evidence="1">Membrane</location>
        <topology evidence="1">Multi-pass membrane protein</topology>
    </subcellularLocation>
</comment>
<feature type="transmembrane region" description="Helical" evidence="5">
    <location>
        <begin position="68"/>
        <end position="92"/>
    </location>
</feature>
<feature type="domain" description="EamA" evidence="6">
    <location>
        <begin position="152"/>
        <end position="283"/>
    </location>
</feature>
<evidence type="ECO:0000256" key="3">
    <source>
        <dbReference type="ARBA" id="ARBA00022989"/>
    </source>
</evidence>
<feature type="transmembrane region" description="Helical" evidence="5">
    <location>
        <begin position="37"/>
        <end position="56"/>
    </location>
</feature>
<dbReference type="InterPro" id="IPR000620">
    <property type="entry name" value="EamA_dom"/>
</dbReference>
<evidence type="ECO:0000259" key="6">
    <source>
        <dbReference type="Pfam" id="PF00892"/>
    </source>
</evidence>
<sequence>MTTDRPLLGILLMLGFCVLAPLGDSIAKILGDTIPLGQLLVVRFAAQTVLLLPIVWLSGGTLHMSRRVFLLTIVRTLLHIVGIGGMFTALRFLPLADAIAIAFVMPFIMLLLGKYVLGEVVGPRRLAACVVGFIGTLLVIQPSFAAVGPPALLPLLVAVIFALFMLVTRQVARETGPIALQAVSGVVATVLFSVLYLAAGRLDLPGLSLVTPTSSEITLLAAIGVLGTLAHLLMTWSLRFAPSATLAPMQYLEIPFATLIGWLVFRDFPNGLAAIGITITMGSGLYVVYREHAAQRELRAEA</sequence>
<evidence type="ECO:0000256" key="1">
    <source>
        <dbReference type="ARBA" id="ARBA00004141"/>
    </source>
</evidence>
<accession>I1X5H5</accession>
<dbReference type="AlphaFoldDB" id="I1X5H5"/>
<feature type="transmembrane region" description="Helical" evidence="5">
    <location>
        <begin position="179"/>
        <end position="199"/>
    </location>
</feature>
<protein>
    <submittedName>
        <fullName evidence="7">Permease</fullName>
    </submittedName>
</protein>
<gene>
    <name evidence="7" type="ORF">ws406H10_0038</name>
</gene>
<keyword evidence="3 5" id="KW-1133">Transmembrane helix</keyword>
<name>I1X5H5_9BACT</name>
<reference evidence="7" key="1">
    <citation type="journal article" date="2012" name="ISME J.">
        <title>Roseobacter clade bacteria are abundant in coastal sediments and encode a novel combination of sulfur oxidation genes.</title>
        <authorList>
            <person name="Lenk S."/>
            <person name="Moraru C."/>
            <person name="Hahnke S."/>
            <person name="Arnds J."/>
            <person name="Richter M."/>
            <person name="Kube M."/>
            <person name="Reinhardt R."/>
            <person name="Brinkhoff T."/>
            <person name="Harder J."/>
            <person name="Amann R."/>
            <person name="Mussmann M."/>
        </authorList>
    </citation>
    <scope>NUCLEOTIDE SEQUENCE</scope>
</reference>
<keyword evidence="2 5" id="KW-0812">Transmembrane</keyword>
<evidence type="ECO:0000256" key="5">
    <source>
        <dbReference type="SAM" id="Phobius"/>
    </source>
</evidence>
<proteinExistence type="predicted"/>
<dbReference type="EMBL" id="JQ256789">
    <property type="protein sequence ID" value="AFI78750.1"/>
    <property type="molecule type" value="Genomic_DNA"/>
</dbReference>
<feature type="transmembrane region" description="Helical" evidence="5">
    <location>
        <begin position="151"/>
        <end position="167"/>
    </location>
</feature>
<evidence type="ECO:0000313" key="7">
    <source>
        <dbReference type="EMBL" id="AFI78750.1"/>
    </source>
</evidence>
<dbReference type="InterPro" id="IPR037185">
    <property type="entry name" value="EmrE-like"/>
</dbReference>
<feature type="transmembrane region" description="Helical" evidence="5">
    <location>
        <begin position="271"/>
        <end position="289"/>
    </location>
</feature>
<evidence type="ECO:0000256" key="2">
    <source>
        <dbReference type="ARBA" id="ARBA00022692"/>
    </source>
</evidence>
<feature type="domain" description="EamA" evidence="6">
    <location>
        <begin position="8"/>
        <end position="140"/>
    </location>
</feature>
<feature type="transmembrane region" description="Helical" evidence="5">
    <location>
        <begin position="98"/>
        <end position="117"/>
    </location>
</feature>
<organism evidence="7">
    <name type="scientific">uncultured bacterium ws406H10</name>
    <dbReference type="NCBI Taxonomy" id="1131831"/>
    <lineage>
        <taxon>Bacteria</taxon>
        <taxon>environmental samples</taxon>
    </lineage>
</organism>
<evidence type="ECO:0000256" key="4">
    <source>
        <dbReference type="ARBA" id="ARBA00023136"/>
    </source>
</evidence>